<proteinExistence type="predicted"/>
<reference evidence="2" key="1">
    <citation type="journal article" date="2016" name="Genome Announc.">
        <title>Genome Sequence of Ustilaginoidea virens IPU010, a Rice Pathogenic Fungus Causing False Smut.</title>
        <authorList>
            <person name="Kumagai T."/>
            <person name="Ishii T."/>
            <person name="Terai G."/>
            <person name="Umemura M."/>
            <person name="Machida M."/>
            <person name="Asai K."/>
        </authorList>
    </citation>
    <scope>NUCLEOTIDE SEQUENCE [LARGE SCALE GENOMIC DNA]</scope>
    <source>
        <strain evidence="2">IPU010</strain>
    </source>
</reference>
<dbReference type="GeneID" id="66066045"/>
<dbReference type="EMBL" id="CP072756">
    <property type="protein sequence ID" value="QUC21026.1"/>
    <property type="molecule type" value="Genomic_DNA"/>
</dbReference>
<dbReference type="KEGG" id="uvi:66066045"/>
<evidence type="ECO:0000313" key="2">
    <source>
        <dbReference type="EMBL" id="GAO14664.1"/>
    </source>
</evidence>
<evidence type="ECO:0000313" key="5">
    <source>
        <dbReference type="Proteomes" id="UP000054053"/>
    </source>
</evidence>
<feature type="compositionally biased region" description="Low complexity" evidence="1">
    <location>
        <begin position="186"/>
        <end position="205"/>
    </location>
</feature>
<evidence type="ECO:0000256" key="1">
    <source>
        <dbReference type="SAM" id="MobiDB-lite"/>
    </source>
</evidence>
<protein>
    <submittedName>
        <fullName evidence="2">Uncharacterized protein</fullName>
    </submittedName>
</protein>
<dbReference type="Proteomes" id="UP000054053">
    <property type="component" value="Unassembled WGS sequence"/>
</dbReference>
<dbReference type="RefSeq" id="XP_042998699.1">
    <property type="nucleotide sequence ID" value="XM_043142765.1"/>
</dbReference>
<reference evidence="3" key="3">
    <citation type="submission" date="2020-03" db="EMBL/GenBank/DDBJ databases">
        <title>A mixture of massive structural variations and highly conserved coding sequences in Ustilaginoidea virens genome.</title>
        <authorList>
            <person name="Zhang K."/>
            <person name="Zhao Z."/>
            <person name="Zhang Z."/>
            <person name="Li Y."/>
            <person name="Hsiang T."/>
            <person name="Sun W."/>
        </authorList>
    </citation>
    <scope>NUCLEOTIDE SEQUENCE</scope>
    <source>
        <strain evidence="3">UV-8b</strain>
    </source>
</reference>
<reference evidence="5" key="2">
    <citation type="journal article" date="2016" name="Genome Announc.">
        <title>Genome sequence of Ustilaginoidea virens IPU010, a rice pathogenic fungus causing false smut.</title>
        <authorList>
            <person name="Kumagai T."/>
            <person name="Ishii T."/>
            <person name="Terai G."/>
            <person name="Umemura M."/>
            <person name="Machida M."/>
            <person name="Asai K."/>
        </authorList>
    </citation>
    <scope>NUCLEOTIDE SEQUENCE [LARGE SCALE GENOMIC DNA]</scope>
    <source>
        <strain evidence="5">IPU010</strain>
    </source>
</reference>
<dbReference type="EMBL" id="BBTG02000003">
    <property type="protein sequence ID" value="GAO14664.1"/>
    <property type="molecule type" value="Genomic_DNA"/>
</dbReference>
<dbReference type="OrthoDB" id="5230713at2759"/>
<keyword evidence="4" id="KW-1185">Reference proteome</keyword>
<evidence type="ECO:0000313" key="4">
    <source>
        <dbReference type="Proteomes" id="UP000027002"/>
    </source>
</evidence>
<dbReference type="AlphaFoldDB" id="A0A1B5KUJ1"/>
<dbReference type="Proteomes" id="UP000027002">
    <property type="component" value="Chromosome 4"/>
</dbReference>
<organism evidence="2 5">
    <name type="scientific">Ustilaginoidea virens</name>
    <name type="common">Rice false smut fungus</name>
    <name type="synonym">Villosiclava virens</name>
    <dbReference type="NCBI Taxonomy" id="1159556"/>
    <lineage>
        <taxon>Eukaryota</taxon>
        <taxon>Fungi</taxon>
        <taxon>Dikarya</taxon>
        <taxon>Ascomycota</taxon>
        <taxon>Pezizomycotina</taxon>
        <taxon>Sordariomycetes</taxon>
        <taxon>Hypocreomycetidae</taxon>
        <taxon>Hypocreales</taxon>
        <taxon>Clavicipitaceae</taxon>
        <taxon>Ustilaginoidea</taxon>
    </lineage>
</organism>
<accession>A0A1B5KUJ1</accession>
<gene>
    <name evidence="3" type="ORF">UV8b_05267</name>
    <name evidence="2" type="ORF">UVI_02008880</name>
</gene>
<feature type="region of interest" description="Disordered" evidence="1">
    <location>
        <begin position="151"/>
        <end position="220"/>
    </location>
</feature>
<sequence length="220" mass="24806">MAALANPIPVRHHSNTFFELPHKKRKQRRLMEQEQRQRALLEAQEESRSQALHYLVEFLQASQWCDQMDHITVVYDAVPTMDELQSYGSLGEKEGTRACRKVFKAPVVWDELGHGLWKVLKALAEEKQRARPALPSVDEVARRGTVCWGNSFGSPADAPQSIPRSRRSPSRRSSQDSCTSTASQESVSPRMSLSSSPSRHGSIPRILSIITPRRMTNTTS</sequence>
<evidence type="ECO:0000313" key="3">
    <source>
        <dbReference type="EMBL" id="QUC21026.1"/>
    </source>
</evidence>
<name>A0A1B5KUJ1_USTVR</name>
<feature type="compositionally biased region" description="Polar residues" evidence="1">
    <location>
        <begin position="175"/>
        <end position="185"/>
    </location>
</feature>